<evidence type="ECO:0000259" key="1">
    <source>
        <dbReference type="Pfam" id="PF01738"/>
    </source>
</evidence>
<dbReference type="Proteomes" id="UP000515344">
    <property type="component" value="Chromosome"/>
</dbReference>
<dbReference type="GO" id="GO:0016787">
    <property type="term" value="F:hydrolase activity"/>
    <property type="evidence" value="ECO:0007669"/>
    <property type="project" value="UniProtKB-KW"/>
</dbReference>
<dbReference type="EMBL" id="CP060007">
    <property type="protein sequence ID" value="QNA46683.1"/>
    <property type="molecule type" value="Genomic_DNA"/>
</dbReference>
<keyword evidence="3" id="KW-1185">Reference proteome</keyword>
<evidence type="ECO:0000313" key="3">
    <source>
        <dbReference type="Proteomes" id="UP000515344"/>
    </source>
</evidence>
<accession>A0A7G5XMI0</accession>
<proteinExistence type="predicted"/>
<dbReference type="InterPro" id="IPR002925">
    <property type="entry name" value="Dienelactn_hydro"/>
</dbReference>
<dbReference type="Gene3D" id="3.40.50.1820">
    <property type="entry name" value="alpha/beta hydrolase"/>
    <property type="match status" value="1"/>
</dbReference>
<keyword evidence="2" id="KW-0378">Hydrolase</keyword>
<feature type="domain" description="Dienelactone hydrolase" evidence="1">
    <location>
        <begin position="84"/>
        <end position="210"/>
    </location>
</feature>
<sequence>MNFRFNSETDIPLGTVVLQGELIVPLNAEGIVIFSHGSGSSRHSPRNRRVAAYLHEQNFGTLLFDLLTIEEDRRYQNRFDIRLLTQRLYNVTKWLEKHPAALGCSIGYFGASTGAASALQAAAHLPEIAAVVSRGGRPDLANDELHKVTAPTLLLVGGEDVVVLELNRQAFEQLTCVKRLDIVEGATHLFEEEGKMEIVEKLAAKWFQKYLQPVNA</sequence>
<dbReference type="InterPro" id="IPR029058">
    <property type="entry name" value="AB_hydrolase_fold"/>
</dbReference>
<reference evidence="3" key="1">
    <citation type="submission" date="2020-08" db="EMBL/GenBank/DDBJ databases">
        <title>Lacibacter sp. S13-6-6 genome sequencing.</title>
        <authorList>
            <person name="Jin L."/>
        </authorList>
    </citation>
    <scope>NUCLEOTIDE SEQUENCE [LARGE SCALE GENOMIC DNA]</scope>
    <source>
        <strain evidence="3">S13-6-6</strain>
    </source>
</reference>
<name>A0A7G5XMI0_9BACT</name>
<evidence type="ECO:0000313" key="2">
    <source>
        <dbReference type="EMBL" id="QNA46683.1"/>
    </source>
</evidence>
<dbReference type="AlphaFoldDB" id="A0A7G5XMI0"/>
<dbReference type="KEGG" id="lacs:H4075_05085"/>
<protein>
    <submittedName>
        <fullName evidence="2">Dienelactone hydrolase family protein</fullName>
    </submittedName>
</protein>
<dbReference type="Pfam" id="PF01738">
    <property type="entry name" value="DLH"/>
    <property type="match status" value="1"/>
</dbReference>
<dbReference type="SUPFAM" id="SSF53474">
    <property type="entry name" value="alpha/beta-Hydrolases"/>
    <property type="match status" value="1"/>
</dbReference>
<gene>
    <name evidence="2" type="ORF">H4075_05085</name>
</gene>
<organism evidence="2 3">
    <name type="scientific">Lacibacter sediminis</name>
    <dbReference type="NCBI Taxonomy" id="2760713"/>
    <lineage>
        <taxon>Bacteria</taxon>
        <taxon>Pseudomonadati</taxon>
        <taxon>Bacteroidota</taxon>
        <taxon>Chitinophagia</taxon>
        <taxon>Chitinophagales</taxon>
        <taxon>Chitinophagaceae</taxon>
        <taxon>Lacibacter</taxon>
    </lineage>
</organism>